<comment type="caution">
    <text evidence="1">The sequence shown here is derived from an EMBL/GenBank/DDBJ whole genome shotgun (WGS) entry which is preliminary data.</text>
</comment>
<sequence>MQDESSLQESLKEVFDALKAQGWEGNDTFVTRDYIWGDNVYRMNIGVSESGKIAFSCIFPLEKAIPPQQTKNFLECAREYCLGRFELVTGISVKYSWDGEVSSRFSAVDLLDAMRDTTEIVLSRCAMCIGGHFVVATDRLDPEEAAYLAFKTAGTA</sequence>
<evidence type="ECO:0008006" key="3">
    <source>
        <dbReference type="Google" id="ProtNLM"/>
    </source>
</evidence>
<dbReference type="Proteomes" id="UP000178344">
    <property type="component" value="Unassembled WGS sequence"/>
</dbReference>
<name>A0A1F6CE27_9BACT</name>
<evidence type="ECO:0000313" key="1">
    <source>
        <dbReference type="EMBL" id="OGG47230.1"/>
    </source>
</evidence>
<gene>
    <name evidence="1" type="ORF">A2671_02525</name>
</gene>
<protein>
    <recommendedName>
        <fullName evidence="3">YbjN domain-containing protein</fullName>
    </recommendedName>
</protein>
<accession>A0A1F6CE27</accession>
<organism evidence="1 2">
    <name type="scientific">Candidatus Kaiserbacteria bacterium RIFCSPHIGHO2_01_FULL_49_13</name>
    <dbReference type="NCBI Taxonomy" id="1798477"/>
    <lineage>
        <taxon>Bacteria</taxon>
        <taxon>Candidatus Kaiseribacteriota</taxon>
    </lineage>
</organism>
<evidence type="ECO:0000313" key="2">
    <source>
        <dbReference type="Proteomes" id="UP000178344"/>
    </source>
</evidence>
<proteinExistence type="predicted"/>
<dbReference type="AlphaFoldDB" id="A0A1F6CE27"/>
<reference evidence="1 2" key="1">
    <citation type="journal article" date="2016" name="Nat. Commun.">
        <title>Thousands of microbial genomes shed light on interconnected biogeochemical processes in an aquifer system.</title>
        <authorList>
            <person name="Anantharaman K."/>
            <person name="Brown C.T."/>
            <person name="Hug L.A."/>
            <person name="Sharon I."/>
            <person name="Castelle C.J."/>
            <person name="Probst A.J."/>
            <person name="Thomas B.C."/>
            <person name="Singh A."/>
            <person name="Wilkins M.J."/>
            <person name="Karaoz U."/>
            <person name="Brodie E.L."/>
            <person name="Williams K.H."/>
            <person name="Hubbard S.S."/>
            <person name="Banfield J.F."/>
        </authorList>
    </citation>
    <scope>NUCLEOTIDE SEQUENCE [LARGE SCALE GENOMIC DNA]</scope>
</reference>
<dbReference type="EMBL" id="MFKQ01000022">
    <property type="protein sequence ID" value="OGG47230.1"/>
    <property type="molecule type" value="Genomic_DNA"/>
</dbReference>